<dbReference type="Pfam" id="PF01263">
    <property type="entry name" value="Aldose_epim"/>
    <property type="match status" value="1"/>
</dbReference>
<dbReference type="EC" id="5.1.3.3" evidence="5"/>
<comment type="catalytic activity">
    <reaction evidence="5">
        <text>alpha-D-glucose = beta-D-glucose</text>
        <dbReference type="Rhea" id="RHEA:10264"/>
        <dbReference type="ChEBI" id="CHEBI:15903"/>
        <dbReference type="ChEBI" id="CHEBI:17925"/>
        <dbReference type="EC" id="5.1.3.3"/>
    </reaction>
</comment>
<comment type="similarity">
    <text evidence="2 5">Belongs to the aldose epimerase family.</text>
</comment>
<dbReference type="EMBL" id="JARVCO010000010">
    <property type="protein sequence ID" value="MDZ8119188.1"/>
    <property type="molecule type" value="Genomic_DNA"/>
</dbReference>
<name>A0ABU5MYD3_9BACT</name>
<evidence type="ECO:0000256" key="4">
    <source>
        <dbReference type="ARBA" id="ARBA00023277"/>
    </source>
</evidence>
<gene>
    <name evidence="6" type="ORF">P9H32_11190</name>
</gene>
<dbReference type="InterPro" id="IPR008183">
    <property type="entry name" value="Aldose_1/G6P_1-epimerase"/>
</dbReference>
<dbReference type="NCBIfam" id="NF008277">
    <property type="entry name" value="PRK11055.1"/>
    <property type="match status" value="1"/>
</dbReference>
<comment type="caution">
    <text evidence="6">The sequence shown here is derived from an EMBL/GenBank/DDBJ whole genome shotgun (WGS) entry which is preliminary data.</text>
</comment>
<proteinExistence type="inferred from homology"/>
<evidence type="ECO:0000256" key="3">
    <source>
        <dbReference type="ARBA" id="ARBA00023235"/>
    </source>
</evidence>
<dbReference type="InterPro" id="IPR047215">
    <property type="entry name" value="Galactose_mutarotase-like"/>
</dbReference>
<dbReference type="CDD" id="cd09019">
    <property type="entry name" value="galactose_mutarotase_like"/>
    <property type="match status" value="1"/>
</dbReference>
<dbReference type="RefSeq" id="WP_322608975.1">
    <property type="nucleotide sequence ID" value="NZ_JARVCO010000010.1"/>
</dbReference>
<evidence type="ECO:0000256" key="5">
    <source>
        <dbReference type="PIRNR" id="PIRNR005096"/>
    </source>
</evidence>
<keyword evidence="3 5" id="KW-0413">Isomerase</keyword>
<dbReference type="PIRSF" id="PIRSF005096">
    <property type="entry name" value="GALM"/>
    <property type="match status" value="1"/>
</dbReference>
<dbReference type="SUPFAM" id="SSF74650">
    <property type="entry name" value="Galactose mutarotase-like"/>
    <property type="match status" value="1"/>
</dbReference>
<sequence length="344" mass="37587">MPVEQTAFGKLSDGRTVPAFIITNAGGYRVKLSAYGAAVVSVEVPDAEGAVADVVLGFDDVSGYENDPHYIGRTIGRVANRIGGSCFELDGKRYPLPANEGKTHLHGGPGGFHRKIWNAEVVDEQSVRMFLESPDGDQGYPGTLSVELLFTWTNGNELKLEYRATADRPTVCDLTHHTYFNLAGSGSTLDHRLSINASKRLLIDERFVPTGETEPVSGSVYDFRIARPIREYTEGQQGGHGEYYVLDAPGTLAPAAEVTDPGSRRSVQCFTDQRSLVFYEGFFVGGDGKGGQLYRRHSGFCLETQNHVNAVNIGTFPSARLEPGGEYRQICVYRFGVDAREICC</sequence>
<dbReference type="Gene3D" id="2.70.98.10">
    <property type="match status" value="1"/>
</dbReference>
<evidence type="ECO:0000313" key="7">
    <source>
        <dbReference type="Proteomes" id="UP001290861"/>
    </source>
</evidence>
<protein>
    <recommendedName>
        <fullName evidence="5">Aldose 1-epimerase</fullName>
        <ecNumber evidence="5">5.1.3.3</ecNumber>
    </recommendedName>
</protein>
<evidence type="ECO:0000256" key="1">
    <source>
        <dbReference type="ARBA" id="ARBA00005028"/>
    </source>
</evidence>
<dbReference type="InterPro" id="IPR015443">
    <property type="entry name" value="Aldose_1-epimerase"/>
</dbReference>
<keyword evidence="4 5" id="KW-0119">Carbohydrate metabolism</keyword>
<dbReference type="InterPro" id="IPR011013">
    <property type="entry name" value="Gal_mutarotase_sf_dom"/>
</dbReference>
<dbReference type="Proteomes" id="UP001290861">
    <property type="component" value="Unassembled WGS sequence"/>
</dbReference>
<reference evidence="6 7" key="1">
    <citation type="journal article" date="2024" name="Appl. Environ. Microbiol.">
        <title>Pontiella agarivorans sp. nov., a novel marine anaerobic bacterium capable of degrading macroalgal polysaccharides and fixing nitrogen.</title>
        <authorList>
            <person name="Liu N."/>
            <person name="Kivenson V."/>
            <person name="Peng X."/>
            <person name="Cui Z."/>
            <person name="Lankiewicz T.S."/>
            <person name="Gosselin K.M."/>
            <person name="English C.J."/>
            <person name="Blair E.M."/>
            <person name="O'Malley M.A."/>
            <person name="Valentine D.L."/>
        </authorList>
    </citation>
    <scope>NUCLEOTIDE SEQUENCE [LARGE SCALE GENOMIC DNA]</scope>
    <source>
        <strain evidence="6 7">NLcol2</strain>
    </source>
</reference>
<accession>A0ABU5MYD3</accession>
<dbReference type="PANTHER" id="PTHR10091">
    <property type="entry name" value="ALDOSE-1-EPIMERASE"/>
    <property type="match status" value="1"/>
</dbReference>
<organism evidence="6 7">
    <name type="scientific">Pontiella agarivorans</name>
    <dbReference type="NCBI Taxonomy" id="3038953"/>
    <lineage>
        <taxon>Bacteria</taxon>
        <taxon>Pseudomonadati</taxon>
        <taxon>Kiritimatiellota</taxon>
        <taxon>Kiritimatiellia</taxon>
        <taxon>Kiritimatiellales</taxon>
        <taxon>Pontiellaceae</taxon>
        <taxon>Pontiella</taxon>
    </lineage>
</organism>
<evidence type="ECO:0000313" key="6">
    <source>
        <dbReference type="EMBL" id="MDZ8119188.1"/>
    </source>
</evidence>
<evidence type="ECO:0000256" key="2">
    <source>
        <dbReference type="ARBA" id="ARBA00006206"/>
    </source>
</evidence>
<comment type="pathway">
    <text evidence="1 5">Carbohydrate metabolism; hexose metabolism.</text>
</comment>
<dbReference type="GO" id="GO:0016853">
    <property type="term" value="F:isomerase activity"/>
    <property type="evidence" value="ECO:0007669"/>
    <property type="project" value="UniProtKB-KW"/>
</dbReference>
<keyword evidence="7" id="KW-1185">Reference proteome</keyword>
<dbReference type="PANTHER" id="PTHR10091:SF0">
    <property type="entry name" value="GALACTOSE MUTAROTASE"/>
    <property type="match status" value="1"/>
</dbReference>
<dbReference type="InterPro" id="IPR014718">
    <property type="entry name" value="GH-type_carb-bd"/>
</dbReference>